<protein>
    <submittedName>
        <fullName evidence="1">Transcriptional regulator</fullName>
    </submittedName>
</protein>
<proteinExistence type="predicted"/>
<reference evidence="1 2" key="1">
    <citation type="submission" date="2022-02" db="EMBL/GenBank/DDBJ databases">
        <title>Phenotypic, genotypic and serological characterization of Edwardsiella ictaluri from catfish and ornamental fish species.</title>
        <authorList>
            <person name="Rose D."/>
            <person name="Tekedar H.C."/>
            <person name="Waldbieser G.C."/>
            <person name="Aarattuthodi S."/>
            <person name="Griffin M.J."/>
        </authorList>
    </citation>
    <scope>NUCLEOTIDE SEQUENCE [LARGE SCALE GENOMIC DNA]</scope>
    <source>
        <strain evidence="1 2">13 TAL-140 K3</strain>
    </source>
</reference>
<sequence length="83" mass="9398">MNQMQIPEINDLLRWKKESTKEQWSKLAALANTTVGNLNQLAYGWRRASTSKAESIANATLQFSTPSPVKKEDIAFAPIYKTR</sequence>
<evidence type="ECO:0000313" key="2">
    <source>
        <dbReference type="Proteomes" id="UP001222680"/>
    </source>
</evidence>
<dbReference type="Proteomes" id="UP001222680">
    <property type="component" value="Chromosome"/>
</dbReference>
<dbReference type="EMBL" id="CP092014">
    <property type="protein sequence ID" value="WFN95516.1"/>
    <property type="molecule type" value="Genomic_DNA"/>
</dbReference>
<accession>A0ABY8GDL5</accession>
<name>A0ABY8GDL5_EDWIC</name>
<evidence type="ECO:0000313" key="1">
    <source>
        <dbReference type="EMBL" id="WFN95516.1"/>
    </source>
</evidence>
<organism evidence="1 2">
    <name type="scientific">Edwardsiella ictaluri</name>
    <dbReference type="NCBI Taxonomy" id="67780"/>
    <lineage>
        <taxon>Bacteria</taxon>
        <taxon>Pseudomonadati</taxon>
        <taxon>Pseudomonadota</taxon>
        <taxon>Gammaproteobacteria</taxon>
        <taxon>Enterobacterales</taxon>
        <taxon>Hafniaceae</taxon>
        <taxon>Edwardsiella</taxon>
    </lineage>
</organism>
<keyword evidence="2" id="KW-1185">Reference proteome</keyword>
<dbReference type="RefSeq" id="WP_278068240.1">
    <property type="nucleotide sequence ID" value="NZ_CP113159.1"/>
</dbReference>
<gene>
    <name evidence="1" type="ORF">MAY91_11190</name>
</gene>